<dbReference type="EMBL" id="CAJPWZ010001163">
    <property type="protein sequence ID" value="CAG2209360.1"/>
    <property type="molecule type" value="Genomic_DNA"/>
</dbReference>
<dbReference type="Gene3D" id="2.120.10.30">
    <property type="entry name" value="TolB, C-terminal domain"/>
    <property type="match status" value="1"/>
</dbReference>
<dbReference type="AlphaFoldDB" id="A0A8S3RM79"/>
<name>A0A8S3RM79_MYTED</name>
<proteinExistence type="predicted"/>
<keyword evidence="2" id="KW-1185">Reference proteome</keyword>
<sequence>MSSVLLDAGINTKETSEMTIDIFIPKSEEQVVKYDSGCIEVLKKFNIERPKDSSTIDKTTKPKPKPVCHLDLDIFDCLYISDLIVITDYWNSQLLINSIDGHKNRTIPLKGQPRCMSKIKDYHIAVSYIKPIELASGKVGNIDIIDINNGLETTIENVWEVGCMTSQNELLFVVIDGRKINVMNMTGQFVRYIPCPSSHISNISSAENLLFLSDSGKNELFCCDLFGNRQWQFKDDRMKMPSSIIVDPNHNVYVTCDRSENVVIVSPRESGLRNFYKKTSMFYFPL</sequence>
<dbReference type="OrthoDB" id="10595844at2759"/>
<reference evidence="1" key="1">
    <citation type="submission" date="2021-03" db="EMBL/GenBank/DDBJ databases">
        <authorList>
            <person name="Bekaert M."/>
        </authorList>
    </citation>
    <scope>NUCLEOTIDE SEQUENCE</scope>
</reference>
<accession>A0A8S3RM79</accession>
<protein>
    <submittedName>
        <fullName evidence="1">Uncharacterized protein</fullName>
    </submittedName>
</protein>
<gene>
    <name evidence="1" type="ORF">MEDL_23511</name>
</gene>
<dbReference type="InterPro" id="IPR011042">
    <property type="entry name" value="6-blade_b-propeller_TolB-like"/>
</dbReference>
<comment type="caution">
    <text evidence="1">The sequence shown here is derived from an EMBL/GenBank/DDBJ whole genome shotgun (WGS) entry which is preliminary data.</text>
</comment>
<evidence type="ECO:0000313" key="1">
    <source>
        <dbReference type="EMBL" id="CAG2209360.1"/>
    </source>
</evidence>
<dbReference type="SUPFAM" id="SSF63825">
    <property type="entry name" value="YWTD domain"/>
    <property type="match status" value="1"/>
</dbReference>
<dbReference type="Proteomes" id="UP000683360">
    <property type="component" value="Unassembled WGS sequence"/>
</dbReference>
<organism evidence="1 2">
    <name type="scientific">Mytilus edulis</name>
    <name type="common">Blue mussel</name>
    <dbReference type="NCBI Taxonomy" id="6550"/>
    <lineage>
        <taxon>Eukaryota</taxon>
        <taxon>Metazoa</taxon>
        <taxon>Spiralia</taxon>
        <taxon>Lophotrochozoa</taxon>
        <taxon>Mollusca</taxon>
        <taxon>Bivalvia</taxon>
        <taxon>Autobranchia</taxon>
        <taxon>Pteriomorphia</taxon>
        <taxon>Mytilida</taxon>
        <taxon>Mytiloidea</taxon>
        <taxon>Mytilidae</taxon>
        <taxon>Mytilinae</taxon>
        <taxon>Mytilus</taxon>
    </lineage>
</organism>
<evidence type="ECO:0000313" key="2">
    <source>
        <dbReference type="Proteomes" id="UP000683360"/>
    </source>
</evidence>